<feature type="transmembrane region" description="Helical" evidence="6">
    <location>
        <begin position="25"/>
        <end position="43"/>
    </location>
</feature>
<dbReference type="PANTHER" id="PTHR33931:SF2">
    <property type="entry name" value="HOLIN-LIKE PROTEIN CIDA"/>
    <property type="match status" value="1"/>
</dbReference>
<feature type="transmembrane region" description="Helical" evidence="6">
    <location>
        <begin position="55"/>
        <end position="74"/>
    </location>
</feature>
<feature type="transmembrane region" description="Helical" evidence="6">
    <location>
        <begin position="86"/>
        <end position="109"/>
    </location>
</feature>
<evidence type="ECO:0000256" key="4">
    <source>
        <dbReference type="ARBA" id="ARBA00022989"/>
    </source>
</evidence>
<evidence type="ECO:0000256" key="2">
    <source>
        <dbReference type="ARBA" id="ARBA00022475"/>
    </source>
</evidence>
<gene>
    <name evidence="7" type="ORF">HF327_017285</name>
</gene>
<dbReference type="EMBL" id="JABBCQ020000017">
    <property type="protein sequence ID" value="MBI1626245.1"/>
    <property type="molecule type" value="Genomic_DNA"/>
</dbReference>
<dbReference type="Pfam" id="PF03788">
    <property type="entry name" value="LrgA"/>
    <property type="match status" value="1"/>
</dbReference>
<evidence type="ECO:0000256" key="1">
    <source>
        <dbReference type="ARBA" id="ARBA00004651"/>
    </source>
</evidence>
<keyword evidence="4 6" id="KW-1133">Transmembrane helix</keyword>
<keyword evidence="8" id="KW-1185">Reference proteome</keyword>
<comment type="caution">
    <text evidence="7">The sequence shown here is derived from an EMBL/GenBank/DDBJ whole genome shotgun (WGS) entry which is preliminary data.</text>
</comment>
<name>A0A843B994_9BURK</name>
<dbReference type="InterPro" id="IPR005538">
    <property type="entry name" value="LrgA/CidA"/>
</dbReference>
<accession>A0A843B994</accession>
<keyword evidence="2" id="KW-1003">Cell membrane</keyword>
<keyword evidence="3 6" id="KW-0812">Transmembrane</keyword>
<comment type="subcellular location">
    <subcellularLocation>
        <location evidence="1">Cell membrane</location>
        <topology evidence="1">Multi-pass membrane protein</topology>
    </subcellularLocation>
</comment>
<reference evidence="7" key="1">
    <citation type="submission" date="2020-12" db="EMBL/GenBank/DDBJ databases">
        <title>Comamonas sp. nov., isolated from stream water.</title>
        <authorList>
            <person name="Park K.-H."/>
        </authorList>
    </citation>
    <scope>NUCLEOTIDE SEQUENCE</scope>
    <source>
        <strain evidence="7">EJ-4</strain>
    </source>
</reference>
<dbReference type="AlphaFoldDB" id="A0A843B994"/>
<evidence type="ECO:0000256" key="6">
    <source>
        <dbReference type="SAM" id="Phobius"/>
    </source>
</evidence>
<evidence type="ECO:0000313" key="7">
    <source>
        <dbReference type="EMBL" id="MBI1626245.1"/>
    </source>
</evidence>
<evidence type="ECO:0000313" key="8">
    <source>
        <dbReference type="Proteomes" id="UP000530032"/>
    </source>
</evidence>
<protein>
    <submittedName>
        <fullName evidence="7">CidA/LrgA family protein</fullName>
    </submittedName>
</protein>
<dbReference type="PANTHER" id="PTHR33931">
    <property type="entry name" value="HOLIN-LIKE PROTEIN CIDA-RELATED"/>
    <property type="match status" value="1"/>
</dbReference>
<keyword evidence="5 6" id="KW-0472">Membrane</keyword>
<dbReference type="Proteomes" id="UP000530032">
    <property type="component" value="Unassembled WGS sequence"/>
</dbReference>
<evidence type="ECO:0000256" key="5">
    <source>
        <dbReference type="ARBA" id="ARBA00023136"/>
    </source>
</evidence>
<organism evidence="7 8">
    <name type="scientific">Comamonas suwonensis</name>
    <dbReference type="NCBI Taxonomy" id="2606214"/>
    <lineage>
        <taxon>Bacteria</taxon>
        <taxon>Pseudomonadati</taxon>
        <taxon>Pseudomonadota</taxon>
        <taxon>Betaproteobacteria</taxon>
        <taxon>Burkholderiales</taxon>
        <taxon>Comamonadaceae</taxon>
        <taxon>Comamonas</taxon>
    </lineage>
</organism>
<dbReference type="RefSeq" id="WP_198461578.1">
    <property type="nucleotide sequence ID" value="NZ_JABBCQ020000017.1"/>
</dbReference>
<sequence>MLYAIAVLFAFQLLGEFLVRVSGLPLPGALVGTLLLLIGLLFYKRLPKPLEDTAQVLLQNMMLLFIPVIAGVMLEFGHLRREWLPFVLACVAGAAITFTATALTFRFFLQRQRTLQSSNKDNDERTPEQEQPA</sequence>
<dbReference type="GO" id="GO:0005886">
    <property type="term" value="C:plasma membrane"/>
    <property type="evidence" value="ECO:0007669"/>
    <property type="project" value="UniProtKB-SubCell"/>
</dbReference>
<proteinExistence type="predicted"/>
<evidence type="ECO:0000256" key="3">
    <source>
        <dbReference type="ARBA" id="ARBA00022692"/>
    </source>
</evidence>